<keyword evidence="2" id="KW-0677">Repeat</keyword>
<dbReference type="GO" id="GO:0006952">
    <property type="term" value="P:defense response"/>
    <property type="evidence" value="ECO:0007669"/>
    <property type="project" value="UniProtKB-KW"/>
</dbReference>
<dbReference type="InterPro" id="IPR027417">
    <property type="entry name" value="P-loop_NTPase"/>
</dbReference>
<evidence type="ECO:0000313" key="7">
    <source>
        <dbReference type="EMBL" id="CAD6270011.1"/>
    </source>
</evidence>
<dbReference type="AlphaFoldDB" id="A0A811RJ00"/>
<dbReference type="Pfam" id="PF25019">
    <property type="entry name" value="LRR_R13L1-DRL21"/>
    <property type="match status" value="1"/>
</dbReference>
<dbReference type="PANTHER" id="PTHR36766:SF64">
    <property type="entry name" value="OS12G0206100 PROTEIN"/>
    <property type="match status" value="1"/>
</dbReference>
<proteinExistence type="predicted"/>
<dbReference type="InterPro" id="IPR042197">
    <property type="entry name" value="Apaf_helical"/>
</dbReference>
<dbReference type="PANTHER" id="PTHR36766">
    <property type="entry name" value="PLANT BROAD-SPECTRUM MILDEW RESISTANCE PROTEIN RPW8"/>
    <property type="match status" value="1"/>
</dbReference>
<feature type="domain" description="Disease resistance protein winged helix" evidence="5">
    <location>
        <begin position="431"/>
        <end position="520"/>
    </location>
</feature>
<dbReference type="InterPro" id="IPR058922">
    <property type="entry name" value="WHD_DRP"/>
</dbReference>
<protein>
    <submittedName>
        <fullName evidence="7">Uncharacterized protein</fullName>
    </submittedName>
</protein>
<organism evidence="7 8">
    <name type="scientific">Miscanthus lutarioriparius</name>
    <dbReference type="NCBI Taxonomy" id="422564"/>
    <lineage>
        <taxon>Eukaryota</taxon>
        <taxon>Viridiplantae</taxon>
        <taxon>Streptophyta</taxon>
        <taxon>Embryophyta</taxon>
        <taxon>Tracheophyta</taxon>
        <taxon>Spermatophyta</taxon>
        <taxon>Magnoliopsida</taxon>
        <taxon>Liliopsida</taxon>
        <taxon>Poales</taxon>
        <taxon>Poaceae</taxon>
        <taxon>PACMAD clade</taxon>
        <taxon>Panicoideae</taxon>
        <taxon>Andropogonodae</taxon>
        <taxon>Andropogoneae</taxon>
        <taxon>Saccharinae</taxon>
        <taxon>Miscanthus</taxon>
    </lineage>
</organism>
<gene>
    <name evidence="7" type="ORF">NCGR_LOCUS53307</name>
</gene>
<evidence type="ECO:0000256" key="2">
    <source>
        <dbReference type="ARBA" id="ARBA00022737"/>
    </source>
</evidence>
<dbReference type="OrthoDB" id="605690at2759"/>
<comment type="caution">
    <text evidence="7">The sequence shown here is derived from an EMBL/GenBank/DDBJ whole genome shotgun (WGS) entry which is preliminary data.</text>
</comment>
<evidence type="ECO:0000259" key="5">
    <source>
        <dbReference type="Pfam" id="PF23559"/>
    </source>
</evidence>
<accession>A0A811RJ00</accession>
<dbReference type="Pfam" id="PF23559">
    <property type="entry name" value="WHD_DRP"/>
    <property type="match status" value="1"/>
</dbReference>
<feature type="domain" description="NB-ARC" evidence="4">
    <location>
        <begin position="172"/>
        <end position="341"/>
    </location>
</feature>
<dbReference type="SUPFAM" id="SSF52058">
    <property type="entry name" value="L domain-like"/>
    <property type="match status" value="2"/>
</dbReference>
<dbReference type="InterPro" id="IPR056789">
    <property type="entry name" value="LRR_R13L1-DRL21"/>
</dbReference>
<keyword evidence="1" id="KW-0433">Leucine-rich repeat</keyword>
<dbReference type="GO" id="GO:0043531">
    <property type="term" value="F:ADP binding"/>
    <property type="evidence" value="ECO:0007669"/>
    <property type="project" value="InterPro"/>
</dbReference>
<dbReference type="Gene3D" id="1.10.8.430">
    <property type="entry name" value="Helical domain of apoptotic protease-activating factors"/>
    <property type="match status" value="1"/>
</dbReference>
<dbReference type="Gene3D" id="3.40.50.300">
    <property type="entry name" value="P-loop containing nucleotide triphosphate hydrolases"/>
    <property type="match status" value="1"/>
</dbReference>
<reference evidence="7" key="1">
    <citation type="submission" date="2020-10" db="EMBL/GenBank/DDBJ databases">
        <authorList>
            <person name="Han B."/>
            <person name="Lu T."/>
            <person name="Zhao Q."/>
            <person name="Huang X."/>
            <person name="Zhao Y."/>
        </authorList>
    </citation>
    <scope>NUCLEOTIDE SEQUENCE</scope>
</reference>
<dbReference type="PRINTS" id="PR00364">
    <property type="entry name" value="DISEASERSIST"/>
</dbReference>
<name>A0A811RJ00_9POAL</name>
<evidence type="ECO:0000256" key="3">
    <source>
        <dbReference type="ARBA" id="ARBA00022821"/>
    </source>
</evidence>
<evidence type="ECO:0000256" key="1">
    <source>
        <dbReference type="ARBA" id="ARBA00022614"/>
    </source>
</evidence>
<dbReference type="Gene3D" id="1.10.10.10">
    <property type="entry name" value="Winged helix-like DNA-binding domain superfamily/Winged helix DNA-binding domain"/>
    <property type="match status" value="1"/>
</dbReference>
<dbReference type="InterPro" id="IPR036388">
    <property type="entry name" value="WH-like_DNA-bd_sf"/>
</dbReference>
<evidence type="ECO:0000259" key="6">
    <source>
        <dbReference type="Pfam" id="PF25019"/>
    </source>
</evidence>
<dbReference type="Gene3D" id="3.80.10.10">
    <property type="entry name" value="Ribonuclease Inhibitor"/>
    <property type="match status" value="3"/>
</dbReference>
<keyword evidence="8" id="KW-1185">Reference proteome</keyword>
<dbReference type="InterPro" id="IPR032675">
    <property type="entry name" value="LRR_dom_sf"/>
</dbReference>
<dbReference type="Proteomes" id="UP000604825">
    <property type="component" value="Unassembled WGS sequence"/>
</dbReference>
<dbReference type="InterPro" id="IPR002182">
    <property type="entry name" value="NB-ARC"/>
</dbReference>
<feature type="domain" description="R13L1/DRL21-like LRR repeat region" evidence="6">
    <location>
        <begin position="711"/>
        <end position="834"/>
    </location>
</feature>
<keyword evidence="3" id="KW-0611">Plant defense</keyword>
<evidence type="ECO:0000313" key="8">
    <source>
        <dbReference type="Proteomes" id="UP000604825"/>
    </source>
</evidence>
<dbReference type="SUPFAM" id="SSF52540">
    <property type="entry name" value="P-loop containing nucleoside triphosphate hydrolases"/>
    <property type="match status" value="1"/>
</dbReference>
<evidence type="ECO:0000259" key="4">
    <source>
        <dbReference type="Pfam" id="PF00931"/>
    </source>
</evidence>
<sequence>MAAASAISLADQAYGLGAIMDAQRRILLWGLRNIQADLERTERRLIKGDLPFNCDLSGEASKEIWLLRDATDRMEDAIDEIYYHRLEQEVGNPISMSVKRKFVNKIARFGIPSSSLKKLREMAALFLPQHQEYRLPYLGQRLSDIYDAPAVNERYPSWQATGGGSFGRDGAKEKIVQSLTEDIAEDNPVSVYTVVGMAGMGKTTLANIIGRDPRVSKNFHAVVWVTVSADFNTEEITRVILESITGRPPAYSGINLLQSSLTDTLRYRKVLLILDDVWEDNSLEKWQTLLAPLTVCKKGSWILLTTRMQSVVDMAAAAVGNQVQYLKLDDLDEDDSLMLLKSRLPSQIDSEYFSNLMLIAEQILKKIGGCPLVIIFVASWLGAHMETHDWITVSQKGWQHITEKDIIIRSLRLSYDCLSAELQACFRYCSLFPKGYKVSKVELSKMWAASILIPFSSLKQKNIGLHKTKHADLLSSEVVGEEYFDALVRKSFFIRMLETEPSSGDQKEYYILHNLMHDLAELVSQGECVRVDSGNLHNISYKTRHLSIAHFSNLVAMCNHQEIFSSRYDKNPLYLRTLIIQSEFAIDKEAEIFLGKFLKSSRHLRLLYLGVPSLFHALDSVPSLIHLRYLFLFSCDESHLHKLFGLYHLQVFKLEYFTGKEANCTAIHNLRFLRCLHVPDNVSSYIYQIGRLTSLQELHGFEVVEKDGQRLSSLGSLKSLCQLSLRNLQNVSSCKEALEIKLKDKHQMQYLSLVWNKHLKEPVNRDDQIIDDLEPNEEIQQLHIHGYNGVKLPFWIENSLPIHLVSLELEYCMNWKSLPSLRELNSLKYLILENLFQLEYIGTLPELHLEAVESDNAWLPPFLSTLIIRWCPKLRELPAIPCSLELLVIKHVQLAFLPRIQQRYTLARDSASVKSQLTFLHIESCARLTSLDEGLLDQQEQLQSLTRLVVRHCERLRHLPKTGFTVLNHLNSLEIVACPILRDVKTKDSLLPASLKNLDLNPCGDIEASTLMSLQNLTALRRLTLFNCTNIDKLPSVEVFGTLNNLNDMSLARCKNLLSLGGLGSVASLRVLSIVCCNKLSYSQLPQDGCSFKLQKLIIDWQALLSVEPLRSLRHTKELQIGDDYEMESLPGEWLLQNAASLCSIQIGVVQSLCSLPNEIEKLELLQSLCIESAPQIQSLPQLPASLSKLTIRGCGPNFLKRHEMDGEDWDKIANIANVDIKPYSEADSGQFIYVDGVYKIKLWITRGRLVVSAFGQKMEQKGLEVYLMEHHLPKPLMS</sequence>
<dbReference type="EMBL" id="CAJGYO010000015">
    <property type="protein sequence ID" value="CAD6270011.1"/>
    <property type="molecule type" value="Genomic_DNA"/>
</dbReference>
<dbReference type="Pfam" id="PF00931">
    <property type="entry name" value="NB-ARC"/>
    <property type="match status" value="1"/>
</dbReference>